<dbReference type="InParanoid" id="B7QDD7"/>
<dbReference type="AlphaFoldDB" id="B7QDD7"/>
<dbReference type="Pfam" id="PF13359">
    <property type="entry name" value="DDE_Tnp_4"/>
    <property type="match status" value="1"/>
</dbReference>
<proteinExistence type="predicted"/>
<feature type="domain" description="DDE Tnp4" evidence="3">
    <location>
        <begin position="1"/>
        <end position="45"/>
    </location>
</feature>
<dbReference type="EMBL" id="DS912601">
    <property type="protein sequence ID" value="EEC16859.1"/>
    <property type="molecule type" value="Genomic_DNA"/>
</dbReference>
<dbReference type="VEuPathDB" id="VectorBase:ISCI006552"/>
<accession>B7QDD7</accession>
<gene>
    <name evidence="4" type="ORF">IscW_ISCW013223</name>
</gene>
<feature type="non-terminal residue" evidence="4">
    <location>
        <position position="98"/>
    </location>
</feature>
<sequence length="98" mass="11293">LSRARRVAENAFGILANRFRFLHTTIDPEPGRLTSFVKASCVLHNYSRIAPVLFEASREDHQRKRAIYLGLRTSKGRSGAIALDMRERLRRYFNDEGT</sequence>
<dbReference type="Proteomes" id="UP000001555">
    <property type="component" value="Unassembled WGS sequence"/>
</dbReference>
<dbReference type="STRING" id="6945.B7QDD7"/>
<evidence type="ECO:0000259" key="3">
    <source>
        <dbReference type="Pfam" id="PF13359"/>
    </source>
</evidence>
<dbReference type="PaxDb" id="6945-B7QDD7"/>
<evidence type="ECO:0000256" key="1">
    <source>
        <dbReference type="ARBA" id="ARBA00001968"/>
    </source>
</evidence>
<dbReference type="VEuPathDB" id="VectorBase:ISCW013223"/>
<protein>
    <recommendedName>
        <fullName evidence="3">DDE Tnp4 domain-containing protein</fullName>
    </recommendedName>
</protein>
<evidence type="ECO:0000313" key="6">
    <source>
        <dbReference type="Proteomes" id="UP000001555"/>
    </source>
</evidence>
<organism>
    <name type="scientific">Ixodes scapularis</name>
    <name type="common">Black-legged tick</name>
    <name type="synonym">Deer tick</name>
    <dbReference type="NCBI Taxonomy" id="6945"/>
    <lineage>
        <taxon>Eukaryota</taxon>
        <taxon>Metazoa</taxon>
        <taxon>Ecdysozoa</taxon>
        <taxon>Arthropoda</taxon>
        <taxon>Chelicerata</taxon>
        <taxon>Arachnida</taxon>
        <taxon>Acari</taxon>
        <taxon>Parasitiformes</taxon>
        <taxon>Ixodida</taxon>
        <taxon>Ixodoidea</taxon>
        <taxon>Ixodidae</taxon>
        <taxon>Ixodinae</taxon>
        <taxon>Ixodes</taxon>
    </lineage>
</organism>
<dbReference type="GO" id="GO:0046872">
    <property type="term" value="F:metal ion binding"/>
    <property type="evidence" value="ECO:0007669"/>
    <property type="project" value="UniProtKB-KW"/>
</dbReference>
<keyword evidence="2" id="KW-0479">Metal-binding</keyword>
<comment type="cofactor">
    <cofactor evidence="1">
        <name>a divalent metal cation</name>
        <dbReference type="ChEBI" id="CHEBI:60240"/>
    </cofactor>
</comment>
<dbReference type="OrthoDB" id="6480886at2759"/>
<evidence type="ECO:0000313" key="5">
    <source>
        <dbReference type="EnsemblMetazoa" id="ISCW013223-PA"/>
    </source>
</evidence>
<keyword evidence="6" id="KW-1185">Reference proteome</keyword>
<name>B7QDD7_IXOSC</name>
<dbReference type="EnsemblMetazoa" id="ISCW013223-RA">
    <property type="protein sequence ID" value="ISCW013223-PA"/>
    <property type="gene ID" value="ISCW013223"/>
</dbReference>
<evidence type="ECO:0000313" key="4">
    <source>
        <dbReference type="EMBL" id="EEC16859.1"/>
    </source>
</evidence>
<evidence type="ECO:0000256" key="2">
    <source>
        <dbReference type="ARBA" id="ARBA00022723"/>
    </source>
</evidence>
<dbReference type="VEuPathDB" id="VectorBase:ISCP_025526"/>
<dbReference type="EMBL" id="ABJB011063867">
    <property type="status" value="NOT_ANNOTATED_CDS"/>
    <property type="molecule type" value="Genomic_DNA"/>
</dbReference>
<reference evidence="5" key="2">
    <citation type="submission" date="2020-05" db="UniProtKB">
        <authorList>
            <consortium name="EnsemblMetazoa"/>
        </authorList>
    </citation>
    <scope>IDENTIFICATION</scope>
    <source>
        <strain evidence="5">wikel</strain>
    </source>
</reference>
<dbReference type="InterPro" id="IPR027806">
    <property type="entry name" value="HARBI1_dom"/>
</dbReference>
<reference evidence="4 6" key="1">
    <citation type="submission" date="2008-03" db="EMBL/GenBank/DDBJ databases">
        <title>Annotation of Ixodes scapularis.</title>
        <authorList>
            <consortium name="Ixodes scapularis Genome Project Consortium"/>
            <person name="Caler E."/>
            <person name="Hannick L.I."/>
            <person name="Bidwell S."/>
            <person name="Joardar V."/>
            <person name="Thiagarajan M."/>
            <person name="Amedeo P."/>
            <person name="Galinsky K.J."/>
            <person name="Schobel S."/>
            <person name="Inman J."/>
            <person name="Hostetler J."/>
            <person name="Miller J."/>
            <person name="Hammond M."/>
            <person name="Megy K."/>
            <person name="Lawson D."/>
            <person name="Kodira C."/>
            <person name="Sutton G."/>
            <person name="Meyer J."/>
            <person name="Hill C.A."/>
            <person name="Birren B."/>
            <person name="Nene V."/>
            <person name="Collins F."/>
            <person name="Alarcon-Chaidez F."/>
            <person name="Wikel S."/>
            <person name="Strausberg R."/>
        </authorList>
    </citation>
    <scope>NUCLEOTIDE SEQUENCE [LARGE SCALE GENOMIC DNA]</scope>
    <source>
        <strain evidence="6">Wikel</strain>
        <strain evidence="4">Wikel colony</strain>
    </source>
</reference>
<dbReference type="HOGENOM" id="CLU_018552_6_2_1"/>
<feature type="non-terminal residue" evidence="4">
    <location>
        <position position="1"/>
    </location>
</feature>